<sequence>MFAKGGSARAIVGVSLVALVLLGVVVVLPLLMYVGGSGNESTGPDPVSVTSYDADLRIAADGTLTARETLETTFPYGRHGIFRFWDLVDPNDAHVRLVPRDIEVTLDGDEVPFELLWENGTRYRVAKIGDPDTTVLPGTHTYAISYRIDGALAPTSVGGDQTSSWASDDDQASTFYWNVVAGGWQMDIAQSTVVVHLPAQSDEGVQCATGVGSGGGCRVEGAGTDTLTVRTGALAPRTPVTVRADVRTPLPDRFTVPWPAAFDGILGRWWWLTLVLLVLAGVGFAVGMLMTVRSREHRPGYPVMYAPPEGLGPVQTAYLLNESVPDEALTATLLHQAERALTRLDDLGNGSWTITGVALPEAWQQTDPVTRAVGEKLGLVGQGTFHADKSVAAGQALNTAKSEIAKDTKAWAIGSGLMVAAGRETLAKVLVVLALLLGGVLAFWHPFHLSLLAVPFVGFALGGAGLLGAGVGTRRTPTGREVWSRAGGFRRVLSTSSAEDRFDFSAHRDLYTAYIPYAVAFDCADAWARKYQAWTGEPAPTPTWYPVYVGGGGGWSGGGSGFDGFESSLRSSISAYQATQSSSSSGGGGFSGGGGGGGGGGGSW</sequence>
<proteinExistence type="predicted"/>
<evidence type="ECO:0000313" key="5">
    <source>
        <dbReference type="EMBL" id="CUR58562.1"/>
    </source>
</evidence>
<gene>
    <name evidence="5" type="ORF">NOCA2500032</name>
</gene>
<evidence type="ECO:0000256" key="1">
    <source>
        <dbReference type="SAM" id="MobiDB-lite"/>
    </source>
</evidence>
<feature type="transmembrane region" description="Helical" evidence="2">
    <location>
        <begin position="450"/>
        <end position="471"/>
    </location>
</feature>
<organism evidence="5">
    <name type="scientific">metagenome</name>
    <dbReference type="NCBI Taxonomy" id="256318"/>
    <lineage>
        <taxon>unclassified sequences</taxon>
        <taxon>metagenomes</taxon>
    </lineage>
</organism>
<dbReference type="Pfam" id="PF20990">
    <property type="entry name" value="DUF2207_C"/>
    <property type="match status" value="1"/>
</dbReference>
<feature type="region of interest" description="Disordered" evidence="1">
    <location>
        <begin position="580"/>
        <end position="604"/>
    </location>
</feature>
<accession>A0A2P2CCA3</accession>
<keyword evidence="2" id="KW-1133">Transmembrane helix</keyword>
<dbReference type="EMBL" id="CZKA01000046">
    <property type="protein sequence ID" value="CUR58562.1"/>
    <property type="molecule type" value="Genomic_DNA"/>
</dbReference>
<protein>
    <recommendedName>
        <fullName evidence="6">DUF2207 domain-containing protein</fullName>
    </recommendedName>
</protein>
<dbReference type="AlphaFoldDB" id="A0A2P2CCA3"/>
<dbReference type="Pfam" id="PF09972">
    <property type="entry name" value="DUF2207"/>
    <property type="match status" value="1"/>
</dbReference>
<evidence type="ECO:0000259" key="3">
    <source>
        <dbReference type="Pfam" id="PF09972"/>
    </source>
</evidence>
<evidence type="ECO:0000259" key="4">
    <source>
        <dbReference type="Pfam" id="PF20990"/>
    </source>
</evidence>
<feature type="domain" description="Predicted membrane protein YciQ-like C-terminal" evidence="4">
    <location>
        <begin position="305"/>
        <end position="530"/>
    </location>
</feature>
<dbReference type="InterPro" id="IPR048389">
    <property type="entry name" value="YciQ-like_C"/>
</dbReference>
<feature type="transmembrane region" description="Helical" evidence="2">
    <location>
        <begin position="425"/>
        <end position="444"/>
    </location>
</feature>
<feature type="transmembrane region" description="Helical" evidence="2">
    <location>
        <begin position="269"/>
        <end position="292"/>
    </location>
</feature>
<feature type="transmembrane region" description="Helical" evidence="2">
    <location>
        <begin position="12"/>
        <end position="34"/>
    </location>
</feature>
<dbReference type="InterPro" id="IPR018702">
    <property type="entry name" value="DUF2207"/>
</dbReference>
<reference evidence="5" key="1">
    <citation type="submission" date="2015-08" db="EMBL/GenBank/DDBJ databases">
        <authorList>
            <person name="Babu N.S."/>
            <person name="Beckwith C.J."/>
            <person name="Beseler K.G."/>
            <person name="Brison A."/>
            <person name="Carone J.V."/>
            <person name="Caskin T.P."/>
            <person name="Diamond M."/>
            <person name="Durham M.E."/>
            <person name="Foxe J.M."/>
            <person name="Go M."/>
            <person name="Henderson B.A."/>
            <person name="Jones I.B."/>
            <person name="McGettigan J.A."/>
            <person name="Micheletti S.J."/>
            <person name="Nasrallah M.E."/>
            <person name="Ortiz D."/>
            <person name="Piller C.R."/>
            <person name="Privatt S.R."/>
            <person name="Schneider S.L."/>
            <person name="Sharp S."/>
            <person name="Smith T.C."/>
            <person name="Stanton J.D."/>
            <person name="Ullery H.E."/>
            <person name="Wilson R.J."/>
            <person name="Serrano M.G."/>
            <person name="Buck G."/>
            <person name="Lee V."/>
            <person name="Wang Y."/>
            <person name="Carvalho R."/>
            <person name="Voegtly L."/>
            <person name="Shi R."/>
            <person name="Duckworth R."/>
            <person name="Johnson A."/>
            <person name="Loviza R."/>
            <person name="Walstead R."/>
            <person name="Shah Z."/>
            <person name="Kiflezghi M."/>
            <person name="Wade K."/>
            <person name="Ball S.L."/>
            <person name="Bradley K.W."/>
            <person name="Asai D.J."/>
            <person name="Bowman C.A."/>
            <person name="Russell D.A."/>
            <person name="Pope W.H."/>
            <person name="Jacobs-Sera D."/>
            <person name="Hendrix R.W."/>
            <person name="Hatfull G.F."/>
        </authorList>
    </citation>
    <scope>NUCLEOTIDE SEQUENCE</scope>
</reference>
<feature type="compositionally biased region" description="Gly residues" evidence="1">
    <location>
        <begin position="585"/>
        <end position="604"/>
    </location>
</feature>
<evidence type="ECO:0008006" key="6">
    <source>
        <dbReference type="Google" id="ProtNLM"/>
    </source>
</evidence>
<name>A0A2P2CCA3_9ZZZZ</name>
<evidence type="ECO:0000256" key="2">
    <source>
        <dbReference type="SAM" id="Phobius"/>
    </source>
</evidence>
<keyword evidence="2" id="KW-0472">Membrane</keyword>
<keyword evidence="2" id="KW-0812">Transmembrane</keyword>
<feature type="domain" description="DUF2207" evidence="3">
    <location>
        <begin position="48"/>
        <end position="244"/>
    </location>
</feature>